<accession>A0A643FUY6</accession>
<dbReference type="AlphaFoldDB" id="A0A643FUY6"/>
<dbReference type="PANTHER" id="PTHR30482:SF17">
    <property type="entry name" value="ABC TRANSPORTER ATP-BINDING PROTEIN"/>
    <property type="match status" value="1"/>
</dbReference>
<dbReference type="Pfam" id="PF02653">
    <property type="entry name" value="BPD_transp_2"/>
    <property type="match status" value="1"/>
</dbReference>
<gene>
    <name evidence="6" type="ORF">F7R26_031390</name>
</gene>
<evidence type="ECO:0000256" key="4">
    <source>
        <dbReference type="ARBA" id="ARBA00022989"/>
    </source>
</evidence>
<dbReference type="GO" id="GO:0005886">
    <property type="term" value="C:plasma membrane"/>
    <property type="evidence" value="ECO:0007669"/>
    <property type="project" value="UniProtKB-SubCell"/>
</dbReference>
<keyword evidence="2" id="KW-1003">Cell membrane</keyword>
<reference evidence="6 7" key="1">
    <citation type="submission" date="2020-10" db="EMBL/GenBank/DDBJ databases">
        <title>Complete genome sequence of Cupriavidus basilensis CCUG 49340T.</title>
        <authorList>
            <person name="Salva-Serra F."/>
            <person name="Donoso R.A."/>
            <person name="Cho K.H."/>
            <person name="Yoo J.A."/>
            <person name="Lee K."/>
            <person name="Yoon S.-H."/>
            <person name="Perez-Pantoja D."/>
            <person name="Moore E.R.B."/>
        </authorList>
    </citation>
    <scope>NUCLEOTIDE SEQUENCE [LARGE SCALE GENOMIC DNA]</scope>
    <source>
        <strain evidence="7">CCUG 49340</strain>
    </source>
</reference>
<dbReference type="Proteomes" id="UP000397656">
    <property type="component" value="Chromosome 2"/>
</dbReference>
<evidence type="ECO:0000256" key="3">
    <source>
        <dbReference type="ARBA" id="ARBA00022692"/>
    </source>
</evidence>
<sequence>MTFDSRARLTGALLMAAVALAPFLGAYPVLAMKLMCFALFACAFNLLLGFTGLLSFGHAAFFGGAAYACGYVMKSLHATPELGLLAGTAFGALLGLAFGALAIRRQGIYFAMVTLALAQMFYFFCLQAPVTGGEDGLQAVPRGSLFGLLSLEGDLTMYYVVSIVVGAALLLIARVVNSPFGQVLRAIKENEPRAISLGYDTDRFKLLAFVLSSALAGLAGALKTLVLGFATLTDVHWAMSGSVILMTLVGGMGTLSGPILGALVIVAVENKLGDAGSSLAAMTGVDWFNTLGESVSMVTGLIFVVCVLTFRRGIMGEVQALLERRAALARPAPASAAAPLHGHCATAATSATLKG</sequence>
<evidence type="ECO:0000256" key="5">
    <source>
        <dbReference type="ARBA" id="ARBA00023136"/>
    </source>
</evidence>
<name>A0A643FUY6_9BURK</name>
<dbReference type="PANTHER" id="PTHR30482">
    <property type="entry name" value="HIGH-AFFINITY BRANCHED-CHAIN AMINO ACID TRANSPORT SYSTEM PERMEASE"/>
    <property type="match status" value="1"/>
</dbReference>
<evidence type="ECO:0000313" key="7">
    <source>
        <dbReference type="Proteomes" id="UP000397656"/>
    </source>
</evidence>
<protein>
    <submittedName>
        <fullName evidence="6">Branched-chain amino acid ABC transporter permease</fullName>
    </submittedName>
</protein>
<evidence type="ECO:0000256" key="2">
    <source>
        <dbReference type="ARBA" id="ARBA00022475"/>
    </source>
</evidence>
<keyword evidence="5" id="KW-0472">Membrane</keyword>
<comment type="subcellular location">
    <subcellularLocation>
        <location evidence="1">Cell membrane</location>
        <topology evidence="1">Multi-pass membrane protein</topology>
    </subcellularLocation>
</comment>
<dbReference type="InterPro" id="IPR043428">
    <property type="entry name" value="LivM-like"/>
</dbReference>
<evidence type="ECO:0000256" key="1">
    <source>
        <dbReference type="ARBA" id="ARBA00004651"/>
    </source>
</evidence>
<keyword evidence="4" id="KW-1133">Transmembrane helix</keyword>
<dbReference type="GeneID" id="98405469"/>
<dbReference type="RefSeq" id="WP_150986099.1">
    <property type="nucleotide sequence ID" value="NZ_CP062804.1"/>
</dbReference>
<dbReference type="EMBL" id="CP062804">
    <property type="protein sequence ID" value="QOT79252.1"/>
    <property type="molecule type" value="Genomic_DNA"/>
</dbReference>
<evidence type="ECO:0000313" key="6">
    <source>
        <dbReference type="EMBL" id="QOT79252.1"/>
    </source>
</evidence>
<dbReference type="InterPro" id="IPR001851">
    <property type="entry name" value="ABC_transp_permease"/>
</dbReference>
<organism evidence="6 7">
    <name type="scientific">Cupriavidus basilensis</name>
    <dbReference type="NCBI Taxonomy" id="68895"/>
    <lineage>
        <taxon>Bacteria</taxon>
        <taxon>Pseudomonadati</taxon>
        <taxon>Pseudomonadota</taxon>
        <taxon>Betaproteobacteria</taxon>
        <taxon>Burkholderiales</taxon>
        <taxon>Burkholderiaceae</taxon>
        <taxon>Cupriavidus</taxon>
    </lineage>
</organism>
<dbReference type="GO" id="GO:0015658">
    <property type="term" value="F:branched-chain amino acid transmembrane transporter activity"/>
    <property type="evidence" value="ECO:0007669"/>
    <property type="project" value="InterPro"/>
</dbReference>
<dbReference type="CDD" id="cd06581">
    <property type="entry name" value="TM_PBP1_LivM_like"/>
    <property type="match status" value="1"/>
</dbReference>
<proteinExistence type="predicted"/>
<keyword evidence="3" id="KW-0812">Transmembrane</keyword>